<keyword evidence="5" id="KW-0653">Protein transport</keyword>
<reference evidence="10 11" key="1">
    <citation type="submission" date="2018-12" db="EMBL/GenBank/DDBJ databases">
        <title>Lysinibacillus antri sp. nov., isolated from a cave soil.</title>
        <authorList>
            <person name="Narsing Rao M.P."/>
            <person name="Zhang H."/>
            <person name="Dong Z.-Y."/>
            <person name="Niu X.-K."/>
            <person name="Zhang K."/>
            <person name="Fang B.-Z."/>
            <person name="Kang Y.-Q."/>
            <person name="Xiao M."/>
            <person name="Li W.-J."/>
        </authorList>
    </citation>
    <scope>NUCLEOTIDE SEQUENCE [LARGE SCALE GENOMIC DNA]</scope>
    <source>
        <strain evidence="10 11">SYSU K30002</strain>
    </source>
</reference>
<comment type="subcellular location">
    <subcellularLocation>
        <location evidence="1">Cell membrane</location>
        <topology evidence="1">Lipid-anchor</topology>
    </subcellularLocation>
</comment>
<dbReference type="InterPro" id="IPR000914">
    <property type="entry name" value="SBP_5_dom"/>
</dbReference>
<dbReference type="EMBL" id="RYYR01000009">
    <property type="protein sequence ID" value="RUL53579.1"/>
    <property type="molecule type" value="Genomic_DNA"/>
</dbReference>
<dbReference type="FunFam" id="3.90.76.10:FF:000001">
    <property type="entry name" value="Oligopeptide ABC transporter substrate-binding protein"/>
    <property type="match status" value="1"/>
</dbReference>
<dbReference type="Gene3D" id="3.40.190.10">
    <property type="entry name" value="Periplasmic binding protein-like II"/>
    <property type="match status" value="1"/>
</dbReference>
<evidence type="ECO:0000313" key="10">
    <source>
        <dbReference type="EMBL" id="RUL53579.1"/>
    </source>
</evidence>
<feature type="domain" description="Solute-binding protein family 5" evidence="9">
    <location>
        <begin position="83"/>
        <end position="465"/>
    </location>
</feature>
<keyword evidence="5" id="KW-0571">Peptide transport</keyword>
<keyword evidence="6" id="KW-0564">Palmitate</keyword>
<sequence length="544" mass="60089">MKKNNFLLLSLLLALSVVLAACNFGGSKEDSGSTSTDGTSSKELNLVLTSEPPSLHPQLATDSASNAILQNVFEGLTTVKDGEVVKAMAEDIQVSEDNLTYTFTLRDAKWSNGDTVTAQDFEYAWKFALNPASASEYASILYPIKGAQSYNEGEGAVEDVAIKVVDEKTLEVTLENPTPYFLELTAFKTYYPIHSKTAEANANWAADAGDNYITNGPFTLADWQHSGSITLEKNETYWDAANVALNKVNISMVENEATAATMFDAGEIDFLGAPYQTVGLDVINRYKEEGILNIQDYAAIYVYKFNTTGEFTKNANIRKALTLAIDRQGLIDNITKGEQTPALGMVPKAIKGFEEDRGYFKDNDLEEAKKALAAGMQELGITDPSQIQINLSINTSEAHAAIAQFVQEGWHKNLGIDVTIDNSEWQVYLDKVSNLDYDVARMGWIADYNDAYTFLEQYDSAKNGNNDTGWEHPEYASLLKQSITETDADARIELLKQAEAVAMSEFPIAPVYYYTNLFVKKDYVENMAPDSLGNVQLKYVDINK</sequence>
<keyword evidence="3" id="KW-0813">Transport</keyword>
<dbReference type="CDD" id="cd08504">
    <property type="entry name" value="PBP2_OppA"/>
    <property type="match status" value="1"/>
</dbReference>
<dbReference type="PANTHER" id="PTHR30290">
    <property type="entry name" value="PERIPLASMIC BINDING COMPONENT OF ABC TRANSPORTER"/>
    <property type="match status" value="1"/>
</dbReference>
<dbReference type="SUPFAM" id="SSF53850">
    <property type="entry name" value="Periplasmic binding protein-like II"/>
    <property type="match status" value="1"/>
</dbReference>
<dbReference type="Pfam" id="PF00496">
    <property type="entry name" value="SBP_bac_5"/>
    <property type="match status" value="1"/>
</dbReference>
<dbReference type="PIRSF" id="PIRSF002741">
    <property type="entry name" value="MppA"/>
    <property type="match status" value="1"/>
</dbReference>
<dbReference type="Proteomes" id="UP000287910">
    <property type="component" value="Unassembled WGS sequence"/>
</dbReference>
<gene>
    <name evidence="10" type="ORF">EK386_08410</name>
</gene>
<evidence type="ECO:0000313" key="11">
    <source>
        <dbReference type="Proteomes" id="UP000287910"/>
    </source>
</evidence>
<dbReference type="PROSITE" id="PS51257">
    <property type="entry name" value="PROKAR_LIPOPROTEIN"/>
    <property type="match status" value="1"/>
</dbReference>
<name>A0A432LD90_9BACI</name>
<dbReference type="GO" id="GO:1904680">
    <property type="term" value="F:peptide transmembrane transporter activity"/>
    <property type="evidence" value="ECO:0007669"/>
    <property type="project" value="TreeGrafter"/>
</dbReference>
<protein>
    <submittedName>
        <fullName evidence="10">Peptide ABC transporter substrate-binding protein</fullName>
    </submittedName>
</protein>
<dbReference type="GO" id="GO:0015833">
    <property type="term" value="P:peptide transport"/>
    <property type="evidence" value="ECO:0007669"/>
    <property type="project" value="UniProtKB-KW"/>
</dbReference>
<keyword evidence="11" id="KW-1185">Reference proteome</keyword>
<evidence type="ECO:0000256" key="2">
    <source>
        <dbReference type="ARBA" id="ARBA00005695"/>
    </source>
</evidence>
<evidence type="ECO:0000256" key="5">
    <source>
        <dbReference type="ARBA" id="ARBA00022856"/>
    </source>
</evidence>
<evidence type="ECO:0000256" key="8">
    <source>
        <dbReference type="SAM" id="SignalP"/>
    </source>
</evidence>
<evidence type="ECO:0000256" key="3">
    <source>
        <dbReference type="ARBA" id="ARBA00022448"/>
    </source>
</evidence>
<evidence type="ECO:0000256" key="7">
    <source>
        <dbReference type="ARBA" id="ARBA00023288"/>
    </source>
</evidence>
<feature type="signal peptide" evidence="8">
    <location>
        <begin position="1"/>
        <end position="20"/>
    </location>
</feature>
<proteinExistence type="inferred from homology"/>
<evidence type="ECO:0000256" key="6">
    <source>
        <dbReference type="ARBA" id="ARBA00023139"/>
    </source>
</evidence>
<feature type="chain" id="PRO_5019201079" evidence="8">
    <location>
        <begin position="21"/>
        <end position="544"/>
    </location>
</feature>
<keyword evidence="4 8" id="KW-0732">Signal</keyword>
<dbReference type="Gene3D" id="3.90.76.10">
    <property type="entry name" value="Dipeptide-binding Protein, Domain 1"/>
    <property type="match status" value="1"/>
</dbReference>
<dbReference type="RefSeq" id="WP_126658718.1">
    <property type="nucleotide sequence ID" value="NZ_RYYR01000009.1"/>
</dbReference>
<dbReference type="Gene3D" id="3.10.105.10">
    <property type="entry name" value="Dipeptide-binding Protein, Domain 3"/>
    <property type="match status" value="1"/>
</dbReference>
<evidence type="ECO:0000259" key="9">
    <source>
        <dbReference type="Pfam" id="PF00496"/>
    </source>
</evidence>
<dbReference type="FunFam" id="3.10.105.10:FF:000001">
    <property type="entry name" value="Oligopeptide ABC transporter, oligopeptide-binding protein"/>
    <property type="match status" value="1"/>
</dbReference>
<organism evidence="10 11">
    <name type="scientific">Lysinibacillus antri</name>
    <dbReference type="NCBI Taxonomy" id="2498145"/>
    <lineage>
        <taxon>Bacteria</taxon>
        <taxon>Bacillati</taxon>
        <taxon>Bacillota</taxon>
        <taxon>Bacilli</taxon>
        <taxon>Bacillales</taxon>
        <taxon>Bacillaceae</taxon>
        <taxon>Lysinibacillus</taxon>
    </lineage>
</organism>
<dbReference type="InterPro" id="IPR030678">
    <property type="entry name" value="Peptide/Ni-bd"/>
</dbReference>
<comment type="caution">
    <text evidence="10">The sequence shown here is derived from an EMBL/GenBank/DDBJ whole genome shotgun (WGS) entry which is preliminary data.</text>
</comment>
<dbReference type="InterPro" id="IPR039424">
    <property type="entry name" value="SBP_5"/>
</dbReference>
<comment type="similarity">
    <text evidence="2">Belongs to the bacterial solute-binding protein 5 family.</text>
</comment>
<keyword evidence="7" id="KW-0449">Lipoprotein</keyword>
<dbReference type="AlphaFoldDB" id="A0A432LD90"/>
<dbReference type="GO" id="GO:0043190">
    <property type="term" value="C:ATP-binding cassette (ABC) transporter complex"/>
    <property type="evidence" value="ECO:0007669"/>
    <property type="project" value="InterPro"/>
</dbReference>
<evidence type="ECO:0000256" key="1">
    <source>
        <dbReference type="ARBA" id="ARBA00004193"/>
    </source>
</evidence>
<evidence type="ECO:0000256" key="4">
    <source>
        <dbReference type="ARBA" id="ARBA00022729"/>
    </source>
</evidence>
<dbReference type="GO" id="GO:0030288">
    <property type="term" value="C:outer membrane-bounded periplasmic space"/>
    <property type="evidence" value="ECO:0007669"/>
    <property type="project" value="UniProtKB-ARBA"/>
</dbReference>
<dbReference type="PANTHER" id="PTHR30290:SF79">
    <property type="entry name" value="DIPEPTIDE-BINDING PROTEIN DPPE"/>
    <property type="match status" value="1"/>
</dbReference>
<accession>A0A432LD90</accession>